<keyword evidence="2" id="KW-1185">Reference proteome</keyword>
<accession>A0A9D3UEV7</accession>
<gene>
    <name evidence="1" type="ORF">J1N35_041043</name>
</gene>
<dbReference type="OrthoDB" id="991485at2759"/>
<dbReference type="AlphaFoldDB" id="A0A9D3UEV7"/>
<organism evidence="1 2">
    <name type="scientific">Gossypium stocksii</name>
    <dbReference type="NCBI Taxonomy" id="47602"/>
    <lineage>
        <taxon>Eukaryota</taxon>
        <taxon>Viridiplantae</taxon>
        <taxon>Streptophyta</taxon>
        <taxon>Embryophyta</taxon>
        <taxon>Tracheophyta</taxon>
        <taxon>Spermatophyta</taxon>
        <taxon>Magnoliopsida</taxon>
        <taxon>eudicotyledons</taxon>
        <taxon>Gunneridae</taxon>
        <taxon>Pentapetalae</taxon>
        <taxon>rosids</taxon>
        <taxon>malvids</taxon>
        <taxon>Malvales</taxon>
        <taxon>Malvaceae</taxon>
        <taxon>Malvoideae</taxon>
        <taxon>Gossypium</taxon>
    </lineage>
</organism>
<dbReference type="Proteomes" id="UP000828251">
    <property type="component" value="Unassembled WGS sequence"/>
</dbReference>
<comment type="caution">
    <text evidence="1">The sequence shown here is derived from an EMBL/GenBank/DDBJ whole genome shotgun (WGS) entry which is preliminary data.</text>
</comment>
<dbReference type="EMBL" id="JAIQCV010000012">
    <property type="protein sequence ID" value="KAH1039300.1"/>
    <property type="molecule type" value="Genomic_DNA"/>
</dbReference>
<proteinExistence type="predicted"/>
<evidence type="ECO:0000313" key="2">
    <source>
        <dbReference type="Proteomes" id="UP000828251"/>
    </source>
</evidence>
<protein>
    <submittedName>
        <fullName evidence="1">Uncharacterized protein</fullName>
    </submittedName>
</protein>
<evidence type="ECO:0000313" key="1">
    <source>
        <dbReference type="EMBL" id="KAH1039300.1"/>
    </source>
</evidence>
<reference evidence="1 2" key="1">
    <citation type="journal article" date="2021" name="Plant Biotechnol. J.">
        <title>Multi-omics assisted identification of the key and species-specific regulatory components of drought-tolerant mechanisms in Gossypium stocksii.</title>
        <authorList>
            <person name="Yu D."/>
            <person name="Ke L."/>
            <person name="Zhang D."/>
            <person name="Wu Y."/>
            <person name="Sun Y."/>
            <person name="Mei J."/>
            <person name="Sun J."/>
            <person name="Sun Y."/>
        </authorList>
    </citation>
    <scope>NUCLEOTIDE SEQUENCE [LARGE SCALE GENOMIC DNA]</scope>
    <source>
        <strain evidence="2">cv. E1</strain>
        <tissue evidence="1">Leaf</tissue>
    </source>
</reference>
<sequence length="268" mass="31996">MDDAEKEGRRRKAGTHMEDFREVLEELALVDIKPSRGWFTWMLMLLDIQNQITMLCYWTQWRAKEINKNSWCSRGDNTLEKLDGIREVLRPWQFNKYNRIRAQIRELTEQIDRTINGPITTSNINNLRETRIKLGKLYTEEEGYWAQRSRINWLREGDRSTKFFHMRATSRHKKNNIKRFRGHGGIWVYDTKGICKIAGDYFQNLFTSSIINNNELEMSYIPKCVDHEINDMFMKKFTDEEILAAFNQMDPRKVSDIDGLLGFFFQKN</sequence>
<name>A0A9D3UEV7_9ROSI</name>